<dbReference type="EMBL" id="JAPEIS010000002">
    <property type="protein sequence ID" value="KAJ8069522.1"/>
    <property type="molecule type" value="Genomic_DNA"/>
</dbReference>
<dbReference type="Gene3D" id="3.30.420.40">
    <property type="match status" value="2"/>
</dbReference>
<name>A0A9X0AV45_9HELO</name>
<dbReference type="InterPro" id="IPR043129">
    <property type="entry name" value="ATPase_NBD"/>
</dbReference>
<comment type="caution">
    <text evidence="1">The sequence shown here is derived from an EMBL/GenBank/DDBJ whole genome shotgun (WGS) entry which is preliminary data.</text>
</comment>
<dbReference type="Gene3D" id="3.90.640.10">
    <property type="entry name" value="Actin, Chain A, domain 4"/>
    <property type="match status" value="1"/>
</dbReference>
<dbReference type="OrthoDB" id="2963168at2759"/>
<dbReference type="SUPFAM" id="SSF53067">
    <property type="entry name" value="Actin-like ATPase domain"/>
    <property type="match status" value="1"/>
</dbReference>
<evidence type="ECO:0008006" key="3">
    <source>
        <dbReference type="Google" id="ProtNLM"/>
    </source>
</evidence>
<accession>A0A9X0AV45</accession>
<dbReference type="PANTHER" id="PTHR42749:SF8">
    <property type="entry name" value="HSP70 FAMILY PROTEIN (AFU_ORTHOLOGUE AFUA_3G13740)"/>
    <property type="match status" value="1"/>
</dbReference>
<dbReference type="PANTHER" id="PTHR42749">
    <property type="entry name" value="CELL SHAPE-DETERMINING PROTEIN MREB"/>
    <property type="match status" value="1"/>
</dbReference>
<keyword evidence="2" id="KW-1185">Reference proteome</keyword>
<protein>
    <recommendedName>
        <fullName evidence="3">Hsp70 family protein</fullName>
    </recommendedName>
</protein>
<proteinExistence type="predicted"/>
<evidence type="ECO:0000313" key="2">
    <source>
        <dbReference type="Proteomes" id="UP001152300"/>
    </source>
</evidence>
<sequence>MGSTVEEESNNTTIPQKFVIGVDFGTTFTSVSYFSHPINDRHPRAFPEQLLSIKNWPDDLSSGDAGGTRPQVPTETISSWLLKHWYSPIPLSRDGPEDIDEDGGTLEEFVYADNNHPLTSVGDSNIESQLNCLELDEGSSKFFWGYQVHHQQYRENICRDTITRVKRSKLWLVQTPYTREDRVELVHIIEYLIENHIIRKHGLKDKSDVRDVLDTFTDFLVKVLHHTREQLIQLHNFSHSSVVEFALTVPTIWSPNASRILQTALQTATRVVKFGDMSTKKAIIPYIVSEPEAAAIYMLARDTSVHPGETFIIADCGGGTVDIVTYEIGTEHPLRLSEEKVTPGGDNCGSSYLNENYRKMLLDRLQDEHYLLDIWPAGESLESIVNRFIPNFEDDFKRRKDVTALFGLKTRLHLPGLRQNAEKRFDDGYIVIMKQDWEGVFKPLLERVKNLLNTQLCAALQKNLKVKKVFLLGGFGASPSLRSYLRNYLREMSNRPEVGYEIELKTGNGASGYPVTAVSCGAVLAALNKTNGPARRAQSSYGLFRKELWKPNVPGFEGHENCIPSNCPIDGEKYLLVIDYFVFKGSLIPPRHQFGPWISIHTFTEDHETLTCEELIYVSDEAKYSHYPFDHEYNKDVQIAGRIEFDMTFLKTENKIQKIEDEYGSISKAKPHYRVELAISAELNGMLLEYTAKWPAEIDGEIMSKGQVCVSAAFAPGCA</sequence>
<dbReference type="Proteomes" id="UP001152300">
    <property type="component" value="Unassembled WGS sequence"/>
</dbReference>
<gene>
    <name evidence="1" type="ORF">OCU04_003173</name>
</gene>
<dbReference type="CDD" id="cd10170">
    <property type="entry name" value="ASKHA_NBD_HSP70"/>
    <property type="match status" value="1"/>
</dbReference>
<evidence type="ECO:0000313" key="1">
    <source>
        <dbReference type="EMBL" id="KAJ8069522.1"/>
    </source>
</evidence>
<organism evidence="1 2">
    <name type="scientific">Sclerotinia nivalis</name>
    <dbReference type="NCBI Taxonomy" id="352851"/>
    <lineage>
        <taxon>Eukaryota</taxon>
        <taxon>Fungi</taxon>
        <taxon>Dikarya</taxon>
        <taxon>Ascomycota</taxon>
        <taxon>Pezizomycotina</taxon>
        <taxon>Leotiomycetes</taxon>
        <taxon>Helotiales</taxon>
        <taxon>Sclerotiniaceae</taxon>
        <taxon>Sclerotinia</taxon>
    </lineage>
</organism>
<reference evidence="1" key="1">
    <citation type="submission" date="2022-11" db="EMBL/GenBank/DDBJ databases">
        <title>Genome Resource of Sclerotinia nivalis Strain SnTB1, a Plant Pathogen Isolated from American Ginseng.</title>
        <authorList>
            <person name="Fan S."/>
        </authorList>
    </citation>
    <scope>NUCLEOTIDE SEQUENCE</scope>
    <source>
        <strain evidence="1">SnTB1</strain>
    </source>
</reference>
<dbReference type="AlphaFoldDB" id="A0A9X0AV45"/>